<dbReference type="RefSeq" id="WP_166208259.1">
    <property type="nucleotide sequence ID" value="NZ_CP088285.1"/>
</dbReference>
<organism evidence="7">
    <name type="scientific">Bradyrhizobium septentrionale</name>
    <dbReference type="NCBI Taxonomy" id="1404411"/>
    <lineage>
        <taxon>Bacteria</taxon>
        <taxon>Pseudomonadati</taxon>
        <taxon>Pseudomonadota</taxon>
        <taxon>Alphaproteobacteria</taxon>
        <taxon>Hyphomicrobiales</taxon>
        <taxon>Nitrobacteraceae</taxon>
        <taxon>Bradyrhizobium</taxon>
    </lineage>
</organism>
<keyword evidence="3" id="KW-0804">Transcription</keyword>
<accession>A0A973W580</accession>
<dbReference type="PRINTS" id="PR00455">
    <property type="entry name" value="HTHTETR"/>
</dbReference>
<dbReference type="InterPro" id="IPR001647">
    <property type="entry name" value="HTH_TetR"/>
</dbReference>
<dbReference type="GO" id="GO:0003700">
    <property type="term" value="F:DNA-binding transcription factor activity"/>
    <property type="evidence" value="ECO:0007669"/>
    <property type="project" value="TreeGrafter"/>
</dbReference>
<dbReference type="InterPro" id="IPR050109">
    <property type="entry name" value="HTH-type_TetR-like_transc_reg"/>
</dbReference>
<evidence type="ECO:0000313" key="7">
    <source>
        <dbReference type="EMBL" id="NVI47581.1"/>
    </source>
</evidence>
<dbReference type="PANTHER" id="PTHR30055:SF234">
    <property type="entry name" value="HTH-TYPE TRANSCRIPTIONAL REGULATOR BETI"/>
    <property type="match status" value="1"/>
</dbReference>
<dbReference type="InterPro" id="IPR009057">
    <property type="entry name" value="Homeodomain-like_sf"/>
</dbReference>
<dbReference type="Gene3D" id="1.10.357.10">
    <property type="entry name" value="Tetracycline Repressor, domain 2"/>
    <property type="match status" value="1"/>
</dbReference>
<gene>
    <name evidence="7" type="ORF">HAP48_032395</name>
</gene>
<feature type="DNA-binding region" description="H-T-H motif" evidence="4">
    <location>
        <begin position="50"/>
        <end position="69"/>
    </location>
</feature>
<evidence type="ECO:0000256" key="1">
    <source>
        <dbReference type="ARBA" id="ARBA00023015"/>
    </source>
</evidence>
<protein>
    <submittedName>
        <fullName evidence="7">TetR/AcrR family transcriptional regulator</fullName>
    </submittedName>
</protein>
<keyword evidence="2 4" id="KW-0238">DNA-binding</keyword>
<sequence length="233" mass="25884">MSKTRQTKLATARRVPRSRANTAKAKNDLRAAFIKAGRKLLADRGSNDVSLRSIAAAAGYSPGTIYQYFDDHRALLLAIREEDMLSAVVAFEGIAASEPDPEQRVIKVFLGVAHYWLDNFDHYQTLFSLPPHKVIVKDAAGIPFGRSPIVVRSYSLYDRIVRDLLAAYGSPSIDAKCAVDSLIAAVHGIVVFPIYTRTMDWTEPLMMVEFVVRSMIISWRQAGRLLVANDLST</sequence>
<dbReference type="PROSITE" id="PS50977">
    <property type="entry name" value="HTH_TETR_2"/>
    <property type="match status" value="1"/>
</dbReference>
<keyword evidence="1" id="KW-0805">Transcription regulation</keyword>
<comment type="caution">
    <text evidence="7">The sequence shown here is derived from an EMBL/GenBank/DDBJ whole genome shotgun (WGS) entry which is preliminary data.</text>
</comment>
<dbReference type="GO" id="GO:0000976">
    <property type="term" value="F:transcription cis-regulatory region binding"/>
    <property type="evidence" value="ECO:0007669"/>
    <property type="project" value="TreeGrafter"/>
</dbReference>
<dbReference type="AlphaFoldDB" id="A0A973W580"/>
<evidence type="ECO:0000259" key="6">
    <source>
        <dbReference type="PROSITE" id="PS50977"/>
    </source>
</evidence>
<evidence type="ECO:0000256" key="2">
    <source>
        <dbReference type="ARBA" id="ARBA00023125"/>
    </source>
</evidence>
<dbReference type="SUPFAM" id="SSF46689">
    <property type="entry name" value="Homeodomain-like"/>
    <property type="match status" value="1"/>
</dbReference>
<dbReference type="EMBL" id="JAAOLE020000001">
    <property type="protein sequence ID" value="NVI47581.1"/>
    <property type="molecule type" value="Genomic_DNA"/>
</dbReference>
<dbReference type="Pfam" id="PF00440">
    <property type="entry name" value="TetR_N"/>
    <property type="match status" value="1"/>
</dbReference>
<evidence type="ECO:0000256" key="5">
    <source>
        <dbReference type="SAM" id="MobiDB-lite"/>
    </source>
</evidence>
<evidence type="ECO:0000256" key="4">
    <source>
        <dbReference type="PROSITE-ProRule" id="PRU00335"/>
    </source>
</evidence>
<name>A0A973W580_9BRAD</name>
<reference evidence="7" key="1">
    <citation type="submission" date="2020-06" db="EMBL/GenBank/DDBJ databases">
        <title>Whole Genome Sequence of Bradyrhizobium sp. Strain 1S1.</title>
        <authorList>
            <person name="Bromfield E.S.P."/>
            <person name="Cloutier S."/>
        </authorList>
    </citation>
    <scope>NUCLEOTIDE SEQUENCE [LARGE SCALE GENOMIC DNA]</scope>
    <source>
        <strain evidence="7">1S1</strain>
    </source>
</reference>
<dbReference type="PANTHER" id="PTHR30055">
    <property type="entry name" value="HTH-TYPE TRANSCRIPTIONAL REGULATOR RUTR"/>
    <property type="match status" value="1"/>
</dbReference>
<evidence type="ECO:0000256" key="3">
    <source>
        <dbReference type="ARBA" id="ARBA00023163"/>
    </source>
</evidence>
<proteinExistence type="predicted"/>
<feature type="domain" description="HTH tetR-type" evidence="6">
    <location>
        <begin position="27"/>
        <end position="87"/>
    </location>
</feature>
<feature type="region of interest" description="Disordered" evidence="5">
    <location>
        <begin position="1"/>
        <end position="23"/>
    </location>
</feature>